<sequence>MTLTPSSRSSLKVFLGLSGNASVIVSHREIITCTQPCTKYQHHPTRSCCYAFNRTPTEGTRQTQSGVRDASPMASTPKVQEDLQNMS</sequence>
<dbReference type="EMBL" id="LR924625">
    <property type="protein sequence ID" value="CAD7255390.1"/>
    <property type="molecule type" value="Genomic_DNA"/>
</dbReference>
<feature type="compositionally biased region" description="Polar residues" evidence="1">
    <location>
        <begin position="73"/>
        <end position="87"/>
    </location>
</feature>
<feature type="region of interest" description="Disordered" evidence="1">
    <location>
        <begin position="56"/>
        <end position="87"/>
    </location>
</feature>
<organism evidence="2">
    <name type="scientific">Darwinula stevensoni</name>
    <dbReference type="NCBI Taxonomy" id="69355"/>
    <lineage>
        <taxon>Eukaryota</taxon>
        <taxon>Metazoa</taxon>
        <taxon>Ecdysozoa</taxon>
        <taxon>Arthropoda</taxon>
        <taxon>Crustacea</taxon>
        <taxon>Oligostraca</taxon>
        <taxon>Ostracoda</taxon>
        <taxon>Podocopa</taxon>
        <taxon>Podocopida</taxon>
        <taxon>Darwinulocopina</taxon>
        <taxon>Darwinuloidea</taxon>
        <taxon>Darwinulidae</taxon>
        <taxon>Darwinula</taxon>
    </lineage>
</organism>
<reference evidence="2" key="1">
    <citation type="submission" date="2020-11" db="EMBL/GenBank/DDBJ databases">
        <authorList>
            <person name="Tran Van P."/>
        </authorList>
    </citation>
    <scope>NUCLEOTIDE SEQUENCE</scope>
</reference>
<name>A0A7R9AJG8_9CRUS</name>
<evidence type="ECO:0000256" key="1">
    <source>
        <dbReference type="SAM" id="MobiDB-lite"/>
    </source>
</evidence>
<dbReference type="EMBL" id="CAJPEV010025107">
    <property type="protein sequence ID" value="CAG0908573.1"/>
    <property type="molecule type" value="Genomic_DNA"/>
</dbReference>
<gene>
    <name evidence="2" type="ORF">DSTB1V02_LOCUS15135</name>
</gene>
<evidence type="ECO:0000313" key="3">
    <source>
        <dbReference type="Proteomes" id="UP000677054"/>
    </source>
</evidence>
<keyword evidence="3" id="KW-1185">Reference proteome</keyword>
<accession>A0A7R9AJG8</accession>
<proteinExistence type="predicted"/>
<dbReference type="Proteomes" id="UP000677054">
    <property type="component" value="Unassembled WGS sequence"/>
</dbReference>
<dbReference type="AlphaFoldDB" id="A0A7R9AJG8"/>
<feature type="compositionally biased region" description="Polar residues" evidence="1">
    <location>
        <begin position="56"/>
        <end position="66"/>
    </location>
</feature>
<evidence type="ECO:0000313" key="2">
    <source>
        <dbReference type="EMBL" id="CAD7255390.1"/>
    </source>
</evidence>
<protein>
    <submittedName>
        <fullName evidence="2">Uncharacterized protein</fullName>
    </submittedName>
</protein>